<evidence type="ECO:0000313" key="2">
    <source>
        <dbReference type="EMBL" id="KAL1886203.1"/>
    </source>
</evidence>
<comment type="caution">
    <text evidence="2">The sequence shown here is derived from an EMBL/GenBank/DDBJ whole genome shotgun (WGS) entry which is preliminary data.</text>
</comment>
<sequence length="147" mass="16146">MRTELIKALLFATVSFASAYTDNSNPKDIVLNGLTALLGNTNATKAVQGIETYFSPDYVQYTNTDILDHDSFVQHIKDLKVGLERSNLHIKTIIGPTEASTNSSLEHQVGSHHHITLGYGNKTMSSDVISLFGLRDGKIVECHEVTQ</sequence>
<evidence type="ECO:0000313" key="3">
    <source>
        <dbReference type="Proteomes" id="UP001583193"/>
    </source>
</evidence>
<evidence type="ECO:0008006" key="4">
    <source>
        <dbReference type="Google" id="ProtNLM"/>
    </source>
</evidence>
<dbReference type="EMBL" id="JAVDPF010000001">
    <property type="protein sequence ID" value="KAL1886203.1"/>
    <property type="molecule type" value="Genomic_DNA"/>
</dbReference>
<feature type="chain" id="PRO_5046972417" description="SnoaL-like domain-containing protein" evidence="1">
    <location>
        <begin position="20"/>
        <end position="147"/>
    </location>
</feature>
<dbReference type="Gene3D" id="3.10.450.50">
    <property type="match status" value="1"/>
</dbReference>
<dbReference type="InterPro" id="IPR032710">
    <property type="entry name" value="NTF2-like_dom_sf"/>
</dbReference>
<organism evidence="2 3">
    <name type="scientific">Paecilomyces lecythidis</name>
    <dbReference type="NCBI Taxonomy" id="3004212"/>
    <lineage>
        <taxon>Eukaryota</taxon>
        <taxon>Fungi</taxon>
        <taxon>Dikarya</taxon>
        <taxon>Ascomycota</taxon>
        <taxon>Pezizomycotina</taxon>
        <taxon>Eurotiomycetes</taxon>
        <taxon>Eurotiomycetidae</taxon>
        <taxon>Eurotiales</taxon>
        <taxon>Thermoascaceae</taxon>
        <taxon>Paecilomyces</taxon>
    </lineage>
</organism>
<dbReference type="Proteomes" id="UP001583193">
    <property type="component" value="Unassembled WGS sequence"/>
</dbReference>
<dbReference type="SUPFAM" id="SSF54427">
    <property type="entry name" value="NTF2-like"/>
    <property type="match status" value="1"/>
</dbReference>
<reference evidence="2 3" key="1">
    <citation type="journal article" date="2024" name="IMA Fungus">
        <title>IMA Genome - F19 : A genome assembly and annotation guide to empower mycologists, including annotated draft genome sequences of Ceratocystis pirilliformis, Diaporthe australafricana, Fusarium ophioides, Paecilomyces lecythidis, and Sporothrix stenoceras.</title>
        <authorList>
            <person name="Aylward J."/>
            <person name="Wilson A.M."/>
            <person name="Visagie C.M."/>
            <person name="Spraker J."/>
            <person name="Barnes I."/>
            <person name="Buitendag C."/>
            <person name="Ceriani C."/>
            <person name="Del Mar Angel L."/>
            <person name="du Plessis D."/>
            <person name="Fuchs T."/>
            <person name="Gasser K."/>
            <person name="Kramer D."/>
            <person name="Li W."/>
            <person name="Munsamy K."/>
            <person name="Piso A."/>
            <person name="Price J.L."/>
            <person name="Sonnekus B."/>
            <person name="Thomas C."/>
            <person name="van der Nest A."/>
            <person name="van Dijk A."/>
            <person name="van Heerden A."/>
            <person name="van Vuuren N."/>
            <person name="Yilmaz N."/>
            <person name="Duong T.A."/>
            <person name="van der Merwe N.A."/>
            <person name="Wingfield M.J."/>
            <person name="Wingfield B.D."/>
        </authorList>
    </citation>
    <scope>NUCLEOTIDE SEQUENCE [LARGE SCALE GENOMIC DNA]</scope>
    <source>
        <strain evidence="2 3">CMW 18167</strain>
    </source>
</reference>
<accession>A0ABR3YDJ1</accession>
<evidence type="ECO:0000256" key="1">
    <source>
        <dbReference type="SAM" id="SignalP"/>
    </source>
</evidence>
<keyword evidence="1" id="KW-0732">Signal</keyword>
<protein>
    <recommendedName>
        <fullName evidence="4">SnoaL-like domain-containing protein</fullName>
    </recommendedName>
</protein>
<keyword evidence="3" id="KW-1185">Reference proteome</keyword>
<proteinExistence type="predicted"/>
<feature type="signal peptide" evidence="1">
    <location>
        <begin position="1"/>
        <end position="19"/>
    </location>
</feature>
<gene>
    <name evidence="2" type="ORF">Plec18167_000132</name>
</gene>
<name>A0ABR3YDJ1_9EURO</name>